<reference evidence="2" key="1">
    <citation type="submission" date="2020-08" db="EMBL/GenBank/DDBJ databases">
        <title>Genome sequencing and assembly of the red palm weevil Rhynchophorus ferrugineus.</title>
        <authorList>
            <person name="Dias G.B."/>
            <person name="Bergman C.M."/>
            <person name="Manee M."/>
        </authorList>
    </citation>
    <scope>NUCLEOTIDE SEQUENCE</scope>
    <source>
        <strain evidence="2">AA-2017</strain>
        <tissue evidence="2">Whole larva</tissue>
    </source>
</reference>
<dbReference type="EMBL" id="JAACXV010014465">
    <property type="protein sequence ID" value="KAF7267104.1"/>
    <property type="molecule type" value="Genomic_DNA"/>
</dbReference>
<evidence type="ECO:0000313" key="3">
    <source>
        <dbReference type="Proteomes" id="UP000625711"/>
    </source>
</evidence>
<evidence type="ECO:0000256" key="1">
    <source>
        <dbReference type="SAM" id="MobiDB-lite"/>
    </source>
</evidence>
<organism evidence="2 3">
    <name type="scientific">Rhynchophorus ferrugineus</name>
    <name type="common">Red palm weevil</name>
    <name type="synonym">Curculio ferrugineus</name>
    <dbReference type="NCBI Taxonomy" id="354439"/>
    <lineage>
        <taxon>Eukaryota</taxon>
        <taxon>Metazoa</taxon>
        <taxon>Ecdysozoa</taxon>
        <taxon>Arthropoda</taxon>
        <taxon>Hexapoda</taxon>
        <taxon>Insecta</taxon>
        <taxon>Pterygota</taxon>
        <taxon>Neoptera</taxon>
        <taxon>Endopterygota</taxon>
        <taxon>Coleoptera</taxon>
        <taxon>Polyphaga</taxon>
        <taxon>Cucujiformia</taxon>
        <taxon>Curculionidae</taxon>
        <taxon>Dryophthorinae</taxon>
        <taxon>Rhynchophorus</taxon>
    </lineage>
</organism>
<dbReference type="Proteomes" id="UP000625711">
    <property type="component" value="Unassembled WGS sequence"/>
</dbReference>
<keyword evidence="3" id="KW-1185">Reference proteome</keyword>
<protein>
    <submittedName>
        <fullName evidence="2">Uncharacterized protein</fullName>
    </submittedName>
</protein>
<evidence type="ECO:0000313" key="2">
    <source>
        <dbReference type="EMBL" id="KAF7267104.1"/>
    </source>
</evidence>
<sequence length="82" mass="9389">MVIDVEESRRGRSRSWRRCRACDAPRRPAIPYQGGRETGKPRARSSRPRADLSVEPTPRSRRAHETPTWGLGEPKAPPQRDE</sequence>
<comment type="caution">
    <text evidence="2">The sequence shown here is derived from an EMBL/GenBank/DDBJ whole genome shotgun (WGS) entry which is preliminary data.</text>
</comment>
<proteinExistence type="predicted"/>
<accession>A0A834M6U3</accession>
<gene>
    <name evidence="2" type="ORF">GWI33_019601</name>
</gene>
<dbReference type="AlphaFoldDB" id="A0A834M6U3"/>
<feature type="region of interest" description="Disordered" evidence="1">
    <location>
        <begin position="24"/>
        <end position="82"/>
    </location>
</feature>
<name>A0A834M6U3_RHYFE</name>